<protein>
    <submittedName>
        <fullName evidence="7">1-aminocyclopropane-1-carboxylate deaminase</fullName>
    </submittedName>
</protein>
<evidence type="ECO:0000256" key="1">
    <source>
        <dbReference type="ARBA" id="ARBA00001933"/>
    </source>
</evidence>
<proteinExistence type="inferred from homology"/>
<comment type="cofactor">
    <cofactor evidence="1">
        <name>pyridoxal 5'-phosphate</name>
        <dbReference type="ChEBI" id="CHEBI:597326"/>
    </cofactor>
</comment>
<evidence type="ECO:0000259" key="6">
    <source>
        <dbReference type="Pfam" id="PF00291"/>
    </source>
</evidence>
<sequence length="311" mass="35013">MKQFSLNLFSFNVMLPFKIHSPETEVTLPLWEKKHIKVTLKRDDLIHPFISGNKWRKLKYNLQEALQLQKNHIVTFGGAWSNHLLATACAGATFRLKTTAFVRGDEQVNNPVLTMCQLFGMHLIYVDRDSYRGKEKLYSDYFGQDPTAFYVHEGGYGLLGAKGCAELVDELQQDYQHIFTACGTGTTLAGIANAIDKKDLFTQIHGVPVLKNGSFINDEVAQLYPHLAAPILHLDYHFGGYAKTTPELLAFTQHFISSTGIMIEPTYTGKLLYAVDDLIKKDYFTPADQLLVVHTGGLTGLLGMYERFAFH</sequence>
<dbReference type="InterPro" id="IPR036052">
    <property type="entry name" value="TrpB-like_PALP_sf"/>
</dbReference>
<feature type="domain" description="Tryptophan synthase beta chain-like PALP" evidence="6">
    <location>
        <begin position="34"/>
        <end position="296"/>
    </location>
</feature>
<dbReference type="InterPro" id="IPR001926">
    <property type="entry name" value="TrpB-like_PALP"/>
</dbReference>
<name>A0A420AR80_SPHD1</name>
<evidence type="ECO:0000256" key="5">
    <source>
        <dbReference type="PIRSR" id="PIRSR006278-2"/>
    </source>
</evidence>
<evidence type="ECO:0000256" key="3">
    <source>
        <dbReference type="ARBA" id="ARBA00022898"/>
    </source>
</evidence>
<evidence type="ECO:0000313" key="8">
    <source>
        <dbReference type="Proteomes" id="UP000286246"/>
    </source>
</evidence>
<dbReference type="Gene3D" id="3.40.50.1100">
    <property type="match status" value="2"/>
</dbReference>
<dbReference type="Proteomes" id="UP000286246">
    <property type="component" value="Unassembled WGS sequence"/>
</dbReference>
<dbReference type="RefSeq" id="WP_244211803.1">
    <property type="nucleotide sequence ID" value="NZ_RAPY01000004.1"/>
</dbReference>
<evidence type="ECO:0000256" key="4">
    <source>
        <dbReference type="PIRSR" id="PIRSR006278-1"/>
    </source>
</evidence>
<accession>A0A420AR80</accession>
<comment type="similarity">
    <text evidence="2">Belongs to the ACC deaminase/D-cysteine desulfhydrase family.</text>
</comment>
<organism evidence="7 8">
    <name type="scientific">Sphingobacterium detergens</name>
    <dbReference type="NCBI Taxonomy" id="1145106"/>
    <lineage>
        <taxon>Bacteria</taxon>
        <taxon>Pseudomonadati</taxon>
        <taxon>Bacteroidota</taxon>
        <taxon>Sphingobacteriia</taxon>
        <taxon>Sphingobacteriales</taxon>
        <taxon>Sphingobacteriaceae</taxon>
        <taxon>Sphingobacterium</taxon>
    </lineage>
</organism>
<keyword evidence="3 5" id="KW-0663">Pyridoxal phosphate</keyword>
<dbReference type="EMBL" id="RAPY01000004">
    <property type="protein sequence ID" value="RKE46989.1"/>
    <property type="molecule type" value="Genomic_DNA"/>
</dbReference>
<comment type="caution">
    <text evidence="7">The sequence shown here is derived from an EMBL/GenBank/DDBJ whole genome shotgun (WGS) entry which is preliminary data.</text>
</comment>
<evidence type="ECO:0000313" key="7">
    <source>
        <dbReference type="EMBL" id="RKE46989.1"/>
    </source>
</evidence>
<dbReference type="PANTHER" id="PTHR43780">
    <property type="entry name" value="1-AMINOCYCLOPROPANE-1-CARBOXYLATE DEAMINASE-RELATED"/>
    <property type="match status" value="1"/>
</dbReference>
<keyword evidence="8" id="KW-1185">Reference proteome</keyword>
<reference evidence="7 8" key="1">
    <citation type="submission" date="2018-09" db="EMBL/GenBank/DDBJ databases">
        <title>Genomic Encyclopedia of Type Strains, Phase III (KMG-III): the genomes of soil and plant-associated and newly described type strains.</title>
        <authorList>
            <person name="Whitman W."/>
        </authorList>
    </citation>
    <scope>NUCLEOTIDE SEQUENCE [LARGE SCALE GENOMIC DNA]</scope>
    <source>
        <strain evidence="7 8">CECT 7938</strain>
    </source>
</reference>
<dbReference type="Pfam" id="PF00291">
    <property type="entry name" value="PALP"/>
    <property type="match status" value="1"/>
</dbReference>
<dbReference type="GO" id="GO:0019148">
    <property type="term" value="F:D-cysteine desulfhydrase activity"/>
    <property type="evidence" value="ECO:0007669"/>
    <property type="project" value="TreeGrafter"/>
</dbReference>
<dbReference type="PANTHER" id="PTHR43780:SF2">
    <property type="entry name" value="1-AMINOCYCLOPROPANE-1-CARBOXYLATE DEAMINASE-RELATED"/>
    <property type="match status" value="1"/>
</dbReference>
<dbReference type="InterPro" id="IPR027278">
    <property type="entry name" value="ACCD_DCysDesulf"/>
</dbReference>
<dbReference type="PIRSF" id="PIRSF006278">
    <property type="entry name" value="ACCD_DCysDesulf"/>
    <property type="match status" value="1"/>
</dbReference>
<feature type="active site" description="Nucleophile" evidence="4">
    <location>
        <position position="81"/>
    </location>
</feature>
<gene>
    <name evidence="7" type="ORF">DFQ12_4147</name>
</gene>
<dbReference type="SUPFAM" id="SSF53686">
    <property type="entry name" value="Tryptophan synthase beta subunit-like PLP-dependent enzymes"/>
    <property type="match status" value="1"/>
</dbReference>
<evidence type="ECO:0000256" key="2">
    <source>
        <dbReference type="ARBA" id="ARBA00008639"/>
    </source>
</evidence>
<dbReference type="AlphaFoldDB" id="A0A420AR80"/>
<feature type="modified residue" description="N6-(pyridoxal phosphate)lysine" evidence="5">
    <location>
        <position position="54"/>
    </location>
</feature>